<accession>A0A1X9LG85</accession>
<reference evidence="7 8" key="1">
    <citation type="submission" date="2017-04" db="EMBL/GenBank/DDBJ databases">
        <authorList>
            <person name="Afonso C.L."/>
            <person name="Miller P.J."/>
            <person name="Scott M.A."/>
            <person name="Spackman E."/>
            <person name="Goraichik I."/>
            <person name="Dimitrov K.M."/>
            <person name="Suarez D.L."/>
            <person name="Swayne D.E."/>
        </authorList>
    </citation>
    <scope>NUCLEOTIDE SEQUENCE [LARGE SCALE GENOMIC DNA]</scope>
    <source>
        <strain evidence="8">XA(T)</strain>
    </source>
</reference>
<name>A0A1X9LG85_9MICO</name>
<dbReference type="STRING" id="1619308.B5808_02530"/>
<dbReference type="Gene3D" id="3.50.50.100">
    <property type="match status" value="1"/>
</dbReference>
<proteinExistence type="inferred from homology"/>
<keyword evidence="4" id="KW-0560">Oxidoreductase</keyword>
<keyword evidence="2" id="KW-0285">Flavoprotein</keyword>
<comment type="similarity">
    <text evidence="1">Belongs to the NADH dehydrogenase family.</text>
</comment>
<evidence type="ECO:0000313" key="8">
    <source>
        <dbReference type="Proteomes" id="UP000192775"/>
    </source>
</evidence>
<dbReference type="RefSeq" id="WP_085018143.1">
    <property type="nucleotide sequence ID" value="NZ_BMHD01000001.1"/>
</dbReference>
<evidence type="ECO:0000256" key="3">
    <source>
        <dbReference type="ARBA" id="ARBA00022827"/>
    </source>
</evidence>
<evidence type="ECO:0000256" key="1">
    <source>
        <dbReference type="ARBA" id="ARBA00005272"/>
    </source>
</evidence>
<evidence type="ECO:0000313" key="7">
    <source>
        <dbReference type="EMBL" id="ARJ04226.1"/>
    </source>
</evidence>
<dbReference type="SUPFAM" id="SSF51905">
    <property type="entry name" value="FAD/NAD(P)-binding domain"/>
    <property type="match status" value="2"/>
</dbReference>
<dbReference type="InterPro" id="IPR036188">
    <property type="entry name" value="FAD/NAD-bd_sf"/>
</dbReference>
<dbReference type="PANTHER" id="PTHR43706:SF45">
    <property type="entry name" value="NADH DEHYDROGENASE-LIKE PROTEIN RV1812C"/>
    <property type="match status" value="1"/>
</dbReference>
<dbReference type="GO" id="GO:0003954">
    <property type="term" value="F:NADH dehydrogenase activity"/>
    <property type="evidence" value="ECO:0007669"/>
    <property type="project" value="InterPro"/>
</dbReference>
<evidence type="ECO:0000256" key="2">
    <source>
        <dbReference type="ARBA" id="ARBA00022630"/>
    </source>
</evidence>
<dbReference type="Proteomes" id="UP000192775">
    <property type="component" value="Chromosome"/>
</dbReference>
<evidence type="ECO:0000256" key="4">
    <source>
        <dbReference type="ARBA" id="ARBA00023002"/>
    </source>
</evidence>
<dbReference type="InterPro" id="IPR045024">
    <property type="entry name" value="NDH-2"/>
</dbReference>
<feature type="compositionally biased region" description="Basic and acidic residues" evidence="6">
    <location>
        <begin position="452"/>
        <end position="462"/>
    </location>
</feature>
<evidence type="ECO:0000256" key="5">
    <source>
        <dbReference type="ARBA" id="ARBA00023027"/>
    </source>
</evidence>
<sequence>MKDIVIVGGGYAGFYTAWKLEKALRRGEARVTVIDPRPAMTYQPFLPEVAAGSVEARHVVISFRRHLRRTRLISGAVTRIDHADRRVTVVAQDGEPFDVPYDIVVVTAGAVTRTFPIPGLLEEAIGMKQVEEAVAIRDHILTAFDRASVLPEGPERRKLLTVTFVGGGFSGVEGFGETLSLAHALLGYYPELSEDDVSFHLVEATHRILPEVGEAAGRWVVDHLRSRGGHVHLDAQLQSAVDGHVVLSTGEEYDSGLIVWVAGNAANPVVTSHTDLPLSPRGYLRVRADLRVEGDDGIIPDAWAAGDDAAVPDLTSSAPGALTVPNAQHAVRQGKRLAKNLVAVLRGGEPEDYVHHTLGVVATLGLGRGIFQYKRIVIRGFAGWVMHRGYHVLAVPTWERKIRVLLIWLSALLGGRDIASLGSLTEPRRAFVTGGVVDAPTGGGARSAGEADFGHAEVGEAR</sequence>
<feature type="region of interest" description="Disordered" evidence="6">
    <location>
        <begin position="442"/>
        <end position="462"/>
    </location>
</feature>
<evidence type="ECO:0000256" key="6">
    <source>
        <dbReference type="SAM" id="MobiDB-lite"/>
    </source>
</evidence>
<dbReference type="EMBL" id="CP020715">
    <property type="protein sequence ID" value="ARJ04226.1"/>
    <property type="molecule type" value="Genomic_DNA"/>
</dbReference>
<organism evidence="7 8">
    <name type="scientific">Cnuibacter physcomitrellae</name>
    <dbReference type="NCBI Taxonomy" id="1619308"/>
    <lineage>
        <taxon>Bacteria</taxon>
        <taxon>Bacillati</taxon>
        <taxon>Actinomycetota</taxon>
        <taxon>Actinomycetes</taxon>
        <taxon>Micrococcales</taxon>
        <taxon>Microbacteriaceae</taxon>
        <taxon>Cnuibacter</taxon>
    </lineage>
</organism>
<keyword evidence="3" id="KW-0274">FAD</keyword>
<keyword evidence="5" id="KW-0520">NAD</keyword>
<dbReference type="Pfam" id="PF07992">
    <property type="entry name" value="Pyr_redox_2"/>
    <property type="match status" value="1"/>
</dbReference>
<dbReference type="KEGG" id="cphy:B5808_02530"/>
<dbReference type="AlphaFoldDB" id="A0A1X9LG85"/>
<dbReference type="InterPro" id="IPR023753">
    <property type="entry name" value="FAD/NAD-binding_dom"/>
</dbReference>
<gene>
    <name evidence="7" type="ORF">B5808_02530</name>
</gene>
<dbReference type="PRINTS" id="PR00368">
    <property type="entry name" value="FADPNR"/>
</dbReference>
<keyword evidence="8" id="KW-1185">Reference proteome</keyword>
<protein>
    <submittedName>
        <fullName evidence="7">NADH dehydrogenase FAD-containing subunit</fullName>
    </submittedName>
</protein>
<dbReference type="PANTHER" id="PTHR43706">
    <property type="entry name" value="NADH DEHYDROGENASE"/>
    <property type="match status" value="1"/>
</dbReference>